<dbReference type="SUPFAM" id="SSF55785">
    <property type="entry name" value="PYP-like sensor domain (PAS domain)"/>
    <property type="match status" value="2"/>
</dbReference>
<dbReference type="Pfam" id="PF12860">
    <property type="entry name" value="PAS_7"/>
    <property type="match status" value="2"/>
</dbReference>
<name>A0A6M1TRI9_9RHOB</name>
<dbReference type="EMBL" id="JAALFE010000001">
    <property type="protein sequence ID" value="NGQ89686.1"/>
    <property type="molecule type" value="Genomic_DNA"/>
</dbReference>
<organism evidence="1 2">
    <name type="scientific">Paragemmobacter kunshanensis</name>
    <dbReference type="NCBI Taxonomy" id="2583234"/>
    <lineage>
        <taxon>Bacteria</taxon>
        <taxon>Pseudomonadati</taxon>
        <taxon>Pseudomonadota</taxon>
        <taxon>Alphaproteobacteria</taxon>
        <taxon>Rhodobacterales</taxon>
        <taxon>Paracoccaceae</taxon>
        <taxon>Paragemmobacter</taxon>
    </lineage>
</organism>
<reference evidence="1 2" key="1">
    <citation type="submission" date="2020-02" db="EMBL/GenBank/DDBJ databases">
        <title>Rhodobacter translucens sp. nov., a novel bacterium isolated from activated sludge.</title>
        <authorList>
            <person name="Liu J."/>
        </authorList>
    </citation>
    <scope>NUCLEOTIDE SEQUENCE [LARGE SCALE GENOMIC DNA]</scope>
    <source>
        <strain evidence="1 2">HX-7-19</strain>
    </source>
</reference>
<sequence>MADARRQAEQAAEQAPLPIWRLDAPGRVTWSNAAFRNLLEGDADKAALATPGRFQIMQNGKPRWFTLAIHGGTGLAYPIDDLIEAEASLRDMVQSMARTFAQLPTGLAIFDKSRHLQSFNPALADLTGLPPAFLSRRPSLLAMLDAMRDRSMVPEPKDWKSWRRQIADMERAAASSQFDETWALPGGQTYRVTGRRHIDGGLALMINDISTEIIRNRRFRADLDLCQAVIDRMEEGIAVFSITGQLVLSNAAYAALWGHDPGTRMVAVSVSTLLSQWKAGSAPTNLWTEAEDYFATLESRLPWQAEARLLDGRLITCRFAPLTDGAVLVGFQPVISAGLPRAISAPPDDADPSACGGVAGR</sequence>
<evidence type="ECO:0000313" key="1">
    <source>
        <dbReference type="EMBL" id="NGQ89686.1"/>
    </source>
</evidence>
<evidence type="ECO:0000313" key="2">
    <source>
        <dbReference type="Proteomes" id="UP000474758"/>
    </source>
</evidence>
<protein>
    <submittedName>
        <fullName evidence="1">PAS domain-containing protein</fullName>
    </submittedName>
</protein>
<dbReference type="Proteomes" id="UP000474758">
    <property type="component" value="Unassembled WGS sequence"/>
</dbReference>
<dbReference type="InterPro" id="IPR035965">
    <property type="entry name" value="PAS-like_dom_sf"/>
</dbReference>
<gene>
    <name evidence="1" type="ORF">G5V65_02165</name>
</gene>
<accession>A0A6M1TRI9</accession>
<proteinExistence type="predicted"/>
<comment type="caution">
    <text evidence="1">The sequence shown here is derived from an EMBL/GenBank/DDBJ whole genome shotgun (WGS) entry which is preliminary data.</text>
</comment>
<keyword evidence="2" id="KW-1185">Reference proteome</keyword>
<dbReference type="RefSeq" id="WP_165046767.1">
    <property type="nucleotide sequence ID" value="NZ_JAALFE010000001.1"/>
</dbReference>
<dbReference type="AlphaFoldDB" id="A0A6M1TRI9"/>
<dbReference type="Gene3D" id="3.30.450.20">
    <property type="entry name" value="PAS domain"/>
    <property type="match status" value="1"/>
</dbReference>